<feature type="domain" description="UDP-glucose/GDP-mannose dehydrogenase N-terminal" evidence="2">
    <location>
        <begin position="11"/>
        <end position="156"/>
    </location>
</feature>
<comment type="catalytic activity">
    <reaction evidence="1">
        <text>UDP-alpha-D-glucose + 2 NAD(+) + H2O = UDP-alpha-D-glucuronate + 2 NADH + 3 H(+)</text>
        <dbReference type="Rhea" id="RHEA:23596"/>
        <dbReference type="ChEBI" id="CHEBI:15377"/>
        <dbReference type="ChEBI" id="CHEBI:15378"/>
        <dbReference type="ChEBI" id="CHEBI:57540"/>
        <dbReference type="ChEBI" id="CHEBI:57945"/>
        <dbReference type="ChEBI" id="CHEBI:58052"/>
        <dbReference type="ChEBI" id="CHEBI:58885"/>
        <dbReference type="EC" id="1.1.1.22"/>
    </reaction>
</comment>
<dbReference type="AlphaFoldDB" id="A0A448WQU7"/>
<gene>
    <name evidence="3" type="ORF">PXEA_LOCUS11271</name>
</gene>
<evidence type="ECO:0000313" key="4">
    <source>
        <dbReference type="Proteomes" id="UP000784294"/>
    </source>
</evidence>
<dbReference type="OrthoDB" id="5059218at2759"/>
<name>A0A448WQU7_9PLAT</name>
<dbReference type="Gene3D" id="3.40.50.720">
    <property type="entry name" value="NAD(P)-binding Rossmann-like Domain"/>
    <property type="match status" value="1"/>
</dbReference>
<dbReference type="PANTHER" id="PTHR11374">
    <property type="entry name" value="UDP-GLUCOSE DEHYDROGENASE/UDP-MANNAC DEHYDROGENASE"/>
    <property type="match status" value="1"/>
</dbReference>
<organism evidence="3 4">
    <name type="scientific">Protopolystoma xenopodis</name>
    <dbReference type="NCBI Taxonomy" id="117903"/>
    <lineage>
        <taxon>Eukaryota</taxon>
        <taxon>Metazoa</taxon>
        <taxon>Spiralia</taxon>
        <taxon>Lophotrochozoa</taxon>
        <taxon>Platyhelminthes</taxon>
        <taxon>Monogenea</taxon>
        <taxon>Polyopisthocotylea</taxon>
        <taxon>Polystomatidea</taxon>
        <taxon>Polystomatidae</taxon>
        <taxon>Protopolystoma</taxon>
    </lineage>
</organism>
<sequence>MSLPPLVPISKVCCIGAGYVGGPTSAVIAYKCPNVQVHVVDQDATRIDEWNSDNLPIFEPNLHEIVVQCRGKNLKFSTEIAKAIEEAELIFICVNTPTKSYGIGRGRATDTTMLEEVARQIGQCSSRPKVVIEKSTVPVKAAESISNILRANSSQVEPDELEIDEESNLIEF</sequence>
<evidence type="ECO:0000259" key="2">
    <source>
        <dbReference type="Pfam" id="PF03721"/>
    </source>
</evidence>
<dbReference type="PANTHER" id="PTHR11374:SF3">
    <property type="entry name" value="UDP-GLUCOSE 6-DEHYDROGENASE"/>
    <property type="match status" value="1"/>
</dbReference>
<dbReference type="GO" id="GO:0003979">
    <property type="term" value="F:UDP-glucose 6-dehydrogenase activity"/>
    <property type="evidence" value="ECO:0007669"/>
    <property type="project" value="UniProtKB-EC"/>
</dbReference>
<reference evidence="3" key="1">
    <citation type="submission" date="2018-11" db="EMBL/GenBank/DDBJ databases">
        <authorList>
            <consortium name="Pathogen Informatics"/>
        </authorList>
    </citation>
    <scope>NUCLEOTIDE SEQUENCE</scope>
</reference>
<protein>
    <recommendedName>
        <fullName evidence="2">UDP-glucose/GDP-mannose dehydrogenase N-terminal domain-containing protein</fullName>
    </recommendedName>
</protein>
<keyword evidence="4" id="KW-1185">Reference proteome</keyword>
<proteinExistence type="predicted"/>
<dbReference type="InterPro" id="IPR028356">
    <property type="entry name" value="UDPglc_DH_euk"/>
</dbReference>
<dbReference type="Pfam" id="PF03721">
    <property type="entry name" value="UDPG_MGDP_dh_N"/>
    <property type="match status" value="1"/>
</dbReference>
<dbReference type="GO" id="GO:0005634">
    <property type="term" value="C:nucleus"/>
    <property type="evidence" value="ECO:0007669"/>
    <property type="project" value="TreeGrafter"/>
</dbReference>
<dbReference type="GO" id="GO:0006024">
    <property type="term" value="P:glycosaminoglycan biosynthetic process"/>
    <property type="evidence" value="ECO:0007669"/>
    <property type="project" value="TreeGrafter"/>
</dbReference>
<evidence type="ECO:0000313" key="3">
    <source>
        <dbReference type="EMBL" id="VEL17831.1"/>
    </source>
</evidence>
<comment type="caution">
    <text evidence="3">The sequence shown here is derived from an EMBL/GenBank/DDBJ whole genome shotgun (WGS) entry which is preliminary data.</text>
</comment>
<dbReference type="GO" id="GO:0051287">
    <property type="term" value="F:NAD binding"/>
    <property type="evidence" value="ECO:0007669"/>
    <property type="project" value="InterPro"/>
</dbReference>
<accession>A0A448WQU7</accession>
<dbReference type="EMBL" id="CAAALY010034362">
    <property type="protein sequence ID" value="VEL17831.1"/>
    <property type="molecule type" value="Genomic_DNA"/>
</dbReference>
<dbReference type="InterPro" id="IPR036291">
    <property type="entry name" value="NAD(P)-bd_dom_sf"/>
</dbReference>
<dbReference type="InterPro" id="IPR001732">
    <property type="entry name" value="UDP-Glc/GDP-Man_DH_N"/>
</dbReference>
<evidence type="ECO:0000256" key="1">
    <source>
        <dbReference type="ARBA" id="ARBA00047473"/>
    </source>
</evidence>
<dbReference type="SUPFAM" id="SSF51735">
    <property type="entry name" value="NAD(P)-binding Rossmann-fold domains"/>
    <property type="match status" value="1"/>
</dbReference>
<dbReference type="Proteomes" id="UP000784294">
    <property type="component" value="Unassembled WGS sequence"/>
</dbReference>